<dbReference type="EMBL" id="CP031146">
    <property type="protein sequence ID" value="AXM94352.1"/>
    <property type="molecule type" value="Genomic_DNA"/>
</dbReference>
<name>A0AAD0QU56_PSEDL</name>
<feature type="signal peptide" evidence="2">
    <location>
        <begin position="1"/>
        <end position="20"/>
    </location>
</feature>
<dbReference type="SUPFAM" id="SSF55486">
    <property type="entry name" value="Metalloproteases ('zincins'), catalytic domain"/>
    <property type="match status" value="1"/>
</dbReference>
<evidence type="ECO:0000256" key="1">
    <source>
        <dbReference type="SAM" id="MobiDB-lite"/>
    </source>
</evidence>
<dbReference type="Proteomes" id="UP000256503">
    <property type="component" value="Chromosome"/>
</dbReference>
<feature type="region of interest" description="Disordered" evidence="1">
    <location>
        <begin position="150"/>
        <end position="179"/>
    </location>
</feature>
<dbReference type="GeneID" id="49611809"/>
<accession>A0AAD0QU56</accession>
<protein>
    <recommendedName>
        <fullName evidence="5">Peptidyl-Asp metalloendopeptidase</fullName>
    </recommendedName>
</protein>
<dbReference type="Pfam" id="PF13688">
    <property type="entry name" value="Reprolysin_5"/>
    <property type="match status" value="1"/>
</dbReference>
<proteinExistence type="predicted"/>
<feature type="chain" id="PRO_5041921689" description="Peptidyl-Asp metalloendopeptidase" evidence="2">
    <location>
        <begin position="21"/>
        <end position="402"/>
    </location>
</feature>
<organism evidence="3 4">
    <name type="scientific">Pseudomonas plecoglossicida</name>
    <dbReference type="NCBI Taxonomy" id="70775"/>
    <lineage>
        <taxon>Bacteria</taxon>
        <taxon>Pseudomonadati</taxon>
        <taxon>Pseudomonadota</taxon>
        <taxon>Gammaproteobacteria</taxon>
        <taxon>Pseudomonadales</taxon>
        <taxon>Pseudomonadaceae</taxon>
        <taxon>Pseudomonas</taxon>
    </lineage>
</organism>
<dbReference type="RefSeq" id="WP_016393639.1">
    <property type="nucleotide sequence ID" value="NZ_CP031146.1"/>
</dbReference>
<evidence type="ECO:0008006" key="5">
    <source>
        <dbReference type="Google" id="ProtNLM"/>
    </source>
</evidence>
<gene>
    <name evidence="3" type="ORF">DVB73_00125</name>
</gene>
<evidence type="ECO:0000313" key="4">
    <source>
        <dbReference type="Proteomes" id="UP000256503"/>
    </source>
</evidence>
<evidence type="ECO:0000256" key="2">
    <source>
        <dbReference type="SAM" id="SignalP"/>
    </source>
</evidence>
<dbReference type="AlphaFoldDB" id="A0AAD0QU56"/>
<keyword evidence="2" id="KW-0732">Signal</keyword>
<evidence type="ECO:0000313" key="3">
    <source>
        <dbReference type="EMBL" id="AXM94352.1"/>
    </source>
</evidence>
<reference evidence="3 4" key="1">
    <citation type="submission" date="2018-07" db="EMBL/GenBank/DDBJ databases">
        <title>Complete genome sequence of a Pseudomonas plecoglossicida strain pathogenic to the marine fish, Larimichthys crocea.</title>
        <authorList>
            <person name="Tao Z."/>
        </authorList>
    </citation>
    <scope>NUCLEOTIDE SEQUENCE [LARGE SCALE GENOMIC DNA]</scope>
    <source>
        <strain evidence="3 4">XSDHY-P</strain>
    </source>
</reference>
<sequence length="402" mass="43440">MRKLTIGVGLLAIAALFWMARTTSTDFLSTGQGKAGPQAAWVSKQWSANVAVDALTQSTEKLELSLADQYSLTAHRSQAFRREDGTLVWYGSLSDAGQAAPAAGTLTAATNGIVLVLSNGQVSGSLRWNGQVFRLLPASDGYVLEQVDGAKLPPDHASDDAPIASASQATGKPQPHEPGHATVRVLIVGTKNAGEAHEDLQALAHLAIEESNLTYLNSGIDMSLELAAFRQLDYEQHSSSPDIDLRRLVAPADGFMDDVHQMRDELKADVVVLLVDTIMDACGRASARPATADTAFAYVNLKCVGVWRFTTGHEIAHLQGASHEYFDDDDGPFVHGHGFIHEPENEPGWRTVMATVEAANSVRVPFWSDPERLMDGVPMGDARTADNRRLLEETKWTVAGFR</sequence>